<gene>
    <name evidence="9" type="ORF">SKA53_00175</name>
</gene>
<dbReference type="SUPFAM" id="SSF56954">
    <property type="entry name" value="Outer membrane efflux proteins (OEP)"/>
    <property type="match status" value="1"/>
</dbReference>
<proteinExistence type="inferred from homology"/>
<dbReference type="GO" id="GO:0009279">
    <property type="term" value="C:cell outer membrane"/>
    <property type="evidence" value="ECO:0007669"/>
    <property type="project" value="UniProtKB-SubCell"/>
</dbReference>
<dbReference type="GO" id="GO:0015288">
    <property type="term" value="F:porin activity"/>
    <property type="evidence" value="ECO:0007669"/>
    <property type="project" value="TreeGrafter"/>
</dbReference>
<dbReference type="Pfam" id="PF02321">
    <property type="entry name" value="OEP"/>
    <property type="match status" value="2"/>
</dbReference>
<keyword evidence="6" id="KW-0472">Membrane</keyword>
<accession>A3V8Y2</accession>
<protein>
    <submittedName>
        <fullName evidence="9">Agglutination protein</fullName>
    </submittedName>
</protein>
<dbReference type="Gene3D" id="1.20.1600.10">
    <property type="entry name" value="Outer membrane efflux proteins (OEP)"/>
    <property type="match status" value="1"/>
</dbReference>
<evidence type="ECO:0000313" key="10">
    <source>
        <dbReference type="Proteomes" id="UP000004507"/>
    </source>
</evidence>
<keyword evidence="3" id="KW-0813">Transport</keyword>
<evidence type="ECO:0000256" key="2">
    <source>
        <dbReference type="ARBA" id="ARBA00007613"/>
    </source>
</evidence>
<keyword evidence="8" id="KW-0732">Signal</keyword>
<dbReference type="InterPro" id="IPR051906">
    <property type="entry name" value="TolC-like"/>
</dbReference>
<sequence>MHFCSHRLNLLNALAISTALASCGQSPDDIATMRVVIDEQILLDSQDVEATAAAPLPFAQFEAALLLAVSQNELYRAALAAEIAAKAQVEVASSGTRPQISSSLNAGLIQDASSNNGDVEKGAIAGVNLSQLIYDGGETTANINRANAEVLIAEADRMVRGNDVASRASQAWVDVWKHQSRAELLASRLTKLNELVGQIERMAANGMVDRSVVDSATRERLEFEMVDLNIQADLQDAELRFERLFNTSPARLRLPENVLTATDIMAAASAPRQAPELQLSAAELIVARSAVARAEAGFEPRIRLQAGLRSPVDQQDDANGSLGVVVEYVIGDGGRRQSQLESATAQMQRSEAQFTASKQAFETELNISVARLDAIERSLPVVTQREALAAERIETLQSQLATGQTGLSQLIDAEIELYRVRDQLVTMRAEREILFLTTGARLGLLARQIGLLDADS</sequence>
<dbReference type="eggNOG" id="COG1538">
    <property type="taxonomic scope" value="Bacteria"/>
</dbReference>
<dbReference type="GO" id="GO:1990281">
    <property type="term" value="C:efflux pump complex"/>
    <property type="evidence" value="ECO:0007669"/>
    <property type="project" value="TreeGrafter"/>
</dbReference>
<evidence type="ECO:0000256" key="3">
    <source>
        <dbReference type="ARBA" id="ARBA00022448"/>
    </source>
</evidence>
<comment type="subcellular location">
    <subcellularLocation>
        <location evidence="1">Cell outer membrane</location>
    </subcellularLocation>
</comment>
<keyword evidence="10" id="KW-1185">Reference proteome</keyword>
<dbReference type="STRING" id="314232.SKA53_00175"/>
<dbReference type="EMBL" id="AAMS01000010">
    <property type="protein sequence ID" value="EAQ05345.1"/>
    <property type="molecule type" value="Genomic_DNA"/>
</dbReference>
<dbReference type="PANTHER" id="PTHR30026:SF22">
    <property type="entry name" value="OUTER MEMBRANE EFFLUX PROTEIN"/>
    <property type="match status" value="1"/>
</dbReference>
<evidence type="ECO:0000313" key="9">
    <source>
        <dbReference type="EMBL" id="EAQ05345.1"/>
    </source>
</evidence>
<keyword evidence="7" id="KW-0998">Cell outer membrane</keyword>
<dbReference type="Proteomes" id="UP000004507">
    <property type="component" value="Unassembled WGS sequence"/>
</dbReference>
<comment type="similarity">
    <text evidence="2">Belongs to the outer membrane factor (OMF) (TC 1.B.17) family.</text>
</comment>
<evidence type="ECO:0000256" key="4">
    <source>
        <dbReference type="ARBA" id="ARBA00022452"/>
    </source>
</evidence>
<feature type="signal peptide" evidence="8">
    <location>
        <begin position="1"/>
        <end position="21"/>
    </location>
</feature>
<evidence type="ECO:0000256" key="5">
    <source>
        <dbReference type="ARBA" id="ARBA00022692"/>
    </source>
</evidence>
<reference evidence="9 10" key="1">
    <citation type="submission" date="2006-01" db="EMBL/GenBank/DDBJ databases">
        <authorList>
            <person name="Hagstrom A."/>
            <person name="Ferriera S."/>
            <person name="Johnson J."/>
            <person name="Kravitz S."/>
            <person name="Halpern A."/>
            <person name="Remington K."/>
            <person name="Beeson K."/>
            <person name="Tran B."/>
            <person name="Rogers Y.-H."/>
            <person name="Friedman R."/>
            <person name="Venter J.C."/>
        </authorList>
    </citation>
    <scope>NUCLEOTIDE SEQUENCE [LARGE SCALE GENOMIC DNA]</scope>
    <source>
        <strain evidence="9 10">SKA53</strain>
    </source>
</reference>
<feature type="chain" id="PRO_5002661555" evidence="8">
    <location>
        <begin position="22"/>
        <end position="456"/>
    </location>
</feature>
<evidence type="ECO:0000256" key="1">
    <source>
        <dbReference type="ARBA" id="ARBA00004442"/>
    </source>
</evidence>
<comment type="caution">
    <text evidence="9">The sequence shown here is derived from an EMBL/GenBank/DDBJ whole genome shotgun (WGS) entry which is preliminary data.</text>
</comment>
<dbReference type="GO" id="GO:0015562">
    <property type="term" value="F:efflux transmembrane transporter activity"/>
    <property type="evidence" value="ECO:0007669"/>
    <property type="project" value="InterPro"/>
</dbReference>
<dbReference type="PANTHER" id="PTHR30026">
    <property type="entry name" value="OUTER MEMBRANE PROTEIN TOLC"/>
    <property type="match status" value="1"/>
</dbReference>
<keyword evidence="5" id="KW-0812">Transmembrane</keyword>
<organism evidence="9 10">
    <name type="scientific">Yoonia vestfoldensis SKA53</name>
    <dbReference type="NCBI Taxonomy" id="314232"/>
    <lineage>
        <taxon>Bacteria</taxon>
        <taxon>Pseudomonadati</taxon>
        <taxon>Pseudomonadota</taxon>
        <taxon>Alphaproteobacteria</taxon>
        <taxon>Rhodobacterales</taxon>
        <taxon>Paracoccaceae</taxon>
        <taxon>Yoonia</taxon>
    </lineage>
</organism>
<dbReference type="InterPro" id="IPR003423">
    <property type="entry name" value="OMP_efflux"/>
</dbReference>
<evidence type="ECO:0000256" key="6">
    <source>
        <dbReference type="ARBA" id="ARBA00023136"/>
    </source>
</evidence>
<evidence type="ECO:0000256" key="8">
    <source>
        <dbReference type="SAM" id="SignalP"/>
    </source>
</evidence>
<dbReference type="AlphaFoldDB" id="A3V8Y2"/>
<evidence type="ECO:0000256" key="7">
    <source>
        <dbReference type="ARBA" id="ARBA00023237"/>
    </source>
</evidence>
<keyword evidence="4" id="KW-1134">Transmembrane beta strand</keyword>
<name>A3V8Y2_9RHOB</name>
<dbReference type="HOGENOM" id="CLU_599648_0_0_5"/>
<dbReference type="PROSITE" id="PS51257">
    <property type="entry name" value="PROKAR_LIPOPROTEIN"/>
    <property type="match status" value="1"/>
</dbReference>